<keyword evidence="5" id="KW-0067">ATP-binding</keyword>
<dbReference type="PANTHER" id="PTHR10169:SF38">
    <property type="entry name" value="DNA TOPOISOMERASE 2"/>
    <property type="match status" value="1"/>
</dbReference>
<dbReference type="PANTHER" id="PTHR10169">
    <property type="entry name" value="DNA TOPOISOMERASE/GYRASE"/>
    <property type="match status" value="1"/>
</dbReference>
<protein>
    <recommendedName>
        <fullName evidence="3">DNA topoisomerase (ATP-hydrolyzing)</fullName>
        <ecNumber evidence="3">5.6.2.2</ecNumber>
    </recommendedName>
</protein>
<reference evidence="11 12" key="1">
    <citation type="journal article" date="2016" name="Genom Data">
        <title>Complete genome sequence of a giant Vibrio phage ValKK3 infecting Vibrio alginolyticus.</title>
        <authorList>
            <person name="Lal T.M."/>
            <person name="Sano M."/>
            <person name="Hatai K."/>
            <person name="Ransangan J."/>
        </authorList>
    </citation>
    <scope>NUCLEOTIDE SEQUENCE [LARGE SCALE GENOMIC DNA]</scope>
</reference>
<dbReference type="PROSITE" id="PS52040">
    <property type="entry name" value="TOPO_IIA"/>
    <property type="match status" value="1"/>
</dbReference>
<evidence type="ECO:0000256" key="1">
    <source>
        <dbReference type="ARBA" id="ARBA00000185"/>
    </source>
</evidence>
<dbReference type="GO" id="GO:0005524">
    <property type="term" value="F:ATP binding"/>
    <property type="evidence" value="ECO:0007669"/>
    <property type="project" value="UniProtKB-KW"/>
</dbReference>
<accession>A0A0D4DC10</accession>
<keyword evidence="4" id="KW-0547">Nucleotide-binding</keyword>
<dbReference type="InterPro" id="IPR002205">
    <property type="entry name" value="Topo_IIA_dom_A"/>
</dbReference>
<evidence type="ECO:0000256" key="7">
    <source>
        <dbReference type="ARBA" id="ARBA00023125"/>
    </source>
</evidence>
<keyword evidence="12" id="KW-1185">Reference proteome</keyword>
<keyword evidence="8 9" id="KW-0413">Isomerase</keyword>
<dbReference type="SMART" id="SM00434">
    <property type="entry name" value="TOP4c"/>
    <property type="match status" value="1"/>
</dbReference>
<dbReference type="GO" id="GO:0003677">
    <property type="term" value="F:DNA binding"/>
    <property type="evidence" value="ECO:0007669"/>
    <property type="project" value="UniProtKB-UniRule"/>
</dbReference>
<name>A0A0D4DC10_9CAUD</name>
<evidence type="ECO:0000256" key="3">
    <source>
        <dbReference type="ARBA" id="ARBA00012895"/>
    </source>
</evidence>
<dbReference type="SUPFAM" id="SSF56719">
    <property type="entry name" value="Type II DNA topoisomerase"/>
    <property type="match status" value="1"/>
</dbReference>
<feature type="domain" description="Topo IIA-type catalytic" evidence="10">
    <location>
        <begin position="26"/>
        <end position="425"/>
    </location>
</feature>
<proteinExistence type="predicted"/>
<comment type="catalytic activity">
    <reaction evidence="1 9">
        <text>ATP-dependent breakage, passage and rejoining of double-stranded DNA.</text>
        <dbReference type="EC" id="5.6.2.2"/>
    </reaction>
</comment>
<dbReference type="OrthoDB" id="2392at10239"/>
<dbReference type="GO" id="GO:0006265">
    <property type="term" value="P:DNA topological change"/>
    <property type="evidence" value="ECO:0007669"/>
    <property type="project" value="UniProtKB-UniRule"/>
</dbReference>
<dbReference type="InterPro" id="IPR050634">
    <property type="entry name" value="DNA_Topoisomerase_II"/>
</dbReference>
<feature type="active site" description="O-(5'-phospho-DNA)-tyrosine intermediate" evidence="9">
    <location>
        <position position="111"/>
    </location>
</feature>
<dbReference type="Gene3D" id="3.90.199.10">
    <property type="entry name" value="Topoisomerase II, domain 5"/>
    <property type="match status" value="1"/>
</dbReference>
<dbReference type="GO" id="GO:0003918">
    <property type="term" value="F:DNA topoisomerase type II (double strand cut, ATP-hydrolyzing) activity"/>
    <property type="evidence" value="ECO:0007669"/>
    <property type="project" value="UniProtKB-EC"/>
</dbReference>
<dbReference type="GeneID" id="26628692"/>
<sequence>MQRTLSSITNDEALEYAMYTIENRALANGIDGLKPVHRFVLYNVIKDASTSFDKVAALGSSVSKIGYNHGETAAQDALARMAAEWTNNVPIVQGRGNFGSRMVKVSASARYVYAKLHENFDKYFKDIHLSPEHKDVEHVPPQFYVPVVPMVLLNGIEGIATGFACNILPHDPEWVKKAVVEYLSGKEISEPVLKFPEFHGKIVKLEHNKYAQIGNFEVSGLTVVVTEIPTGFDHTKYIKELDKLVEQGKISSYVDETGETFQFRVRFKRGAKMTEDFVIKTLKLQSTFTQNINVIDENYQIRHFDDARELVKWFVDFRLSFLPKRIKDSSERTEKRSSLAIAKVEFIKRVVSGKIVLFGKKRAEVAAELKAEDAFKEHVNELLNMSVDKMTDDEIARLEKDAAAAQKELLYWKKTTPHKEFIKDLKAI</sequence>
<comment type="cofactor">
    <cofactor evidence="2">
        <name>Mg(2+)</name>
        <dbReference type="ChEBI" id="CHEBI:18420"/>
    </cofactor>
</comment>
<evidence type="ECO:0000313" key="11">
    <source>
        <dbReference type="EMBL" id="AJT61207.1"/>
    </source>
</evidence>
<dbReference type="Gene3D" id="1.10.268.10">
    <property type="entry name" value="Topoisomerase, domain 3"/>
    <property type="match status" value="1"/>
</dbReference>
<dbReference type="Proteomes" id="UP000202888">
    <property type="component" value="Segment"/>
</dbReference>
<evidence type="ECO:0000256" key="9">
    <source>
        <dbReference type="PROSITE-ProRule" id="PRU01384"/>
    </source>
</evidence>
<dbReference type="KEGG" id="vg:26628692"/>
<dbReference type="InterPro" id="IPR013758">
    <property type="entry name" value="Topo_IIA_A/C_ab"/>
</dbReference>
<evidence type="ECO:0000256" key="6">
    <source>
        <dbReference type="ARBA" id="ARBA00023029"/>
    </source>
</evidence>
<dbReference type="EC" id="5.6.2.2" evidence="3"/>
<dbReference type="GO" id="GO:0000819">
    <property type="term" value="P:sister chromatid segregation"/>
    <property type="evidence" value="ECO:0007669"/>
    <property type="project" value="TreeGrafter"/>
</dbReference>
<dbReference type="Gene3D" id="3.30.1360.40">
    <property type="match status" value="1"/>
</dbReference>
<evidence type="ECO:0000256" key="4">
    <source>
        <dbReference type="ARBA" id="ARBA00022741"/>
    </source>
</evidence>
<keyword evidence="7 9" id="KW-0238">DNA-binding</keyword>
<evidence type="ECO:0000256" key="2">
    <source>
        <dbReference type="ARBA" id="ARBA00001946"/>
    </source>
</evidence>
<organism evidence="11 12">
    <name type="scientific">Vibrio phage ValKK3</name>
    <dbReference type="NCBI Taxonomy" id="1610855"/>
    <lineage>
        <taxon>Viruses</taxon>
        <taxon>Duplodnaviria</taxon>
        <taxon>Heunggongvirae</taxon>
        <taxon>Uroviricota</taxon>
        <taxon>Caudoviricetes</taxon>
        <taxon>Pantevenvirales</taxon>
        <taxon>Straboviridae</taxon>
        <taxon>Schizotequatrovirus</taxon>
        <taxon>Schizotequatrovirus valkk3</taxon>
    </lineage>
</organism>
<dbReference type="EMBL" id="KP671755">
    <property type="protein sequence ID" value="AJT61207.1"/>
    <property type="molecule type" value="Genomic_DNA"/>
</dbReference>
<dbReference type="InterPro" id="IPR013757">
    <property type="entry name" value="Topo_IIA_A_a_sf"/>
</dbReference>
<evidence type="ECO:0000313" key="12">
    <source>
        <dbReference type="Proteomes" id="UP000202888"/>
    </source>
</evidence>
<keyword evidence="6 9" id="KW-0799">Topoisomerase</keyword>
<dbReference type="RefSeq" id="YP_009201469.1">
    <property type="nucleotide sequence ID" value="NC_028829.1"/>
</dbReference>
<evidence type="ECO:0000256" key="5">
    <source>
        <dbReference type="ARBA" id="ARBA00022840"/>
    </source>
</evidence>
<dbReference type="InterPro" id="IPR013760">
    <property type="entry name" value="Topo_IIA-like_dom_sf"/>
</dbReference>
<dbReference type="Pfam" id="PF00521">
    <property type="entry name" value="DNA_topoisoIV"/>
    <property type="match status" value="1"/>
</dbReference>
<evidence type="ECO:0000256" key="8">
    <source>
        <dbReference type="ARBA" id="ARBA00023235"/>
    </source>
</evidence>
<evidence type="ECO:0000259" key="10">
    <source>
        <dbReference type="PROSITE" id="PS52040"/>
    </source>
</evidence>